<dbReference type="AlphaFoldDB" id="A0A6A6VSK3"/>
<dbReference type="EMBL" id="ML996586">
    <property type="protein sequence ID" value="KAF2753135.1"/>
    <property type="molecule type" value="Genomic_DNA"/>
</dbReference>
<feature type="compositionally biased region" description="Low complexity" evidence="1">
    <location>
        <begin position="118"/>
        <end position="139"/>
    </location>
</feature>
<reference evidence="2" key="1">
    <citation type="journal article" date="2020" name="Stud. Mycol.">
        <title>101 Dothideomycetes genomes: a test case for predicting lifestyles and emergence of pathogens.</title>
        <authorList>
            <person name="Haridas S."/>
            <person name="Albert R."/>
            <person name="Binder M."/>
            <person name="Bloem J."/>
            <person name="Labutti K."/>
            <person name="Salamov A."/>
            <person name="Andreopoulos B."/>
            <person name="Baker S."/>
            <person name="Barry K."/>
            <person name="Bills G."/>
            <person name="Bluhm B."/>
            <person name="Cannon C."/>
            <person name="Castanera R."/>
            <person name="Culley D."/>
            <person name="Daum C."/>
            <person name="Ezra D."/>
            <person name="Gonzalez J."/>
            <person name="Henrissat B."/>
            <person name="Kuo A."/>
            <person name="Liang C."/>
            <person name="Lipzen A."/>
            <person name="Lutzoni F."/>
            <person name="Magnuson J."/>
            <person name="Mondo S."/>
            <person name="Nolan M."/>
            <person name="Ohm R."/>
            <person name="Pangilinan J."/>
            <person name="Park H.-J."/>
            <person name="Ramirez L."/>
            <person name="Alfaro M."/>
            <person name="Sun H."/>
            <person name="Tritt A."/>
            <person name="Yoshinaga Y."/>
            <person name="Zwiers L.-H."/>
            <person name="Turgeon B."/>
            <person name="Goodwin S."/>
            <person name="Spatafora J."/>
            <person name="Crous P."/>
            <person name="Grigoriev I."/>
        </authorList>
    </citation>
    <scope>NUCLEOTIDE SEQUENCE</scope>
    <source>
        <strain evidence="2">CBS 121739</strain>
    </source>
</reference>
<keyword evidence="3" id="KW-1185">Reference proteome</keyword>
<feature type="region of interest" description="Disordered" evidence="1">
    <location>
        <begin position="116"/>
        <end position="146"/>
    </location>
</feature>
<feature type="compositionally biased region" description="Acidic residues" evidence="1">
    <location>
        <begin position="316"/>
        <end position="325"/>
    </location>
</feature>
<accession>A0A6A6VSK3</accession>
<sequence>MDAANILKAQGWRGTGHSLDSEGRGLAKPLLVSNKQDLLGIGKKKNLVSDQWWMRAFDESLKELGTGNKTTLQSITEKGVSRGGLYGFFVRGEGLQGTIGAESTLSVSTIESLASFNTSDRSSSEPPSATSSSESTTMTKKAKVNKRRLAAKDDAFLKKMPKKCKLSDAENYEIWLPKLQKTQRKLATRDAEMNSVTLEEQLKRVGWDVPPATFNETKRQFILLKKHKRQALYLQRTVEEVIKHGDTLGKKIEEDKKAAPPLQSALAELPAKKLENYKKRALEKGLSVEAYYEARQKKRRAKKRRQMRGDGFISLDAEEEQESSDDDGKTKKSWIKVNRDKILMEMGKNPATATKDDRKAAVRYLKRQNKAKKKGPEKKGAKQRQGGRN</sequence>
<feature type="compositionally biased region" description="Basic residues" evidence="1">
    <location>
        <begin position="296"/>
        <end position="306"/>
    </location>
</feature>
<feature type="compositionally biased region" description="Basic residues" evidence="1">
    <location>
        <begin position="364"/>
        <end position="389"/>
    </location>
</feature>
<organism evidence="2 3">
    <name type="scientific">Pseudovirgaria hyperparasitica</name>
    <dbReference type="NCBI Taxonomy" id="470096"/>
    <lineage>
        <taxon>Eukaryota</taxon>
        <taxon>Fungi</taxon>
        <taxon>Dikarya</taxon>
        <taxon>Ascomycota</taxon>
        <taxon>Pezizomycotina</taxon>
        <taxon>Dothideomycetes</taxon>
        <taxon>Dothideomycetes incertae sedis</taxon>
        <taxon>Acrospermales</taxon>
        <taxon>Acrospermaceae</taxon>
        <taxon>Pseudovirgaria</taxon>
    </lineage>
</organism>
<dbReference type="RefSeq" id="XP_033595586.1">
    <property type="nucleotide sequence ID" value="XM_033747693.1"/>
</dbReference>
<feature type="region of interest" description="Disordered" evidence="1">
    <location>
        <begin position="296"/>
        <end position="389"/>
    </location>
</feature>
<dbReference type="Proteomes" id="UP000799437">
    <property type="component" value="Unassembled WGS sequence"/>
</dbReference>
<evidence type="ECO:0008006" key="4">
    <source>
        <dbReference type="Google" id="ProtNLM"/>
    </source>
</evidence>
<dbReference type="GeneID" id="54488747"/>
<proteinExistence type="predicted"/>
<evidence type="ECO:0000313" key="2">
    <source>
        <dbReference type="EMBL" id="KAF2753135.1"/>
    </source>
</evidence>
<gene>
    <name evidence="2" type="ORF">EJ05DRAFT_505328</name>
</gene>
<name>A0A6A6VSK3_9PEZI</name>
<evidence type="ECO:0000256" key="1">
    <source>
        <dbReference type="SAM" id="MobiDB-lite"/>
    </source>
</evidence>
<protein>
    <recommendedName>
        <fullName evidence="4">G-patch domain-containing protein</fullName>
    </recommendedName>
</protein>
<evidence type="ECO:0000313" key="3">
    <source>
        <dbReference type="Proteomes" id="UP000799437"/>
    </source>
</evidence>
<dbReference type="OrthoDB" id="3366546at2759"/>